<dbReference type="Proteomes" id="UP000539372">
    <property type="component" value="Unassembled WGS sequence"/>
</dbReference>
<proteinExistence type="inferred from homology"/>
<feature type="binding site" evidence="4">
    <location>
        <begin position="74"/>
        <end position="78"/>
    </location>
    <ligand>
        <name>D-ribulose 5-phosphate</name>
        <dbReference type="ChEBI" id="CHEBI:58121"/>
    </ligand>
</feature>
<dbReference type="SUPFAM" id="SSF89623">
    <property type="entry name" value="Ribose/Galactose isomerase RpiB/AlsB"/>
    <property type="match status" value="1"/>
</dbReference>
<dbReference type="PIRSF" id="PIRSF005384">
    <property type="entry name" value="RpiB_LacA_B"/>
    <property type="match status" value="1"/>
</dbReference>
<evidence type="ECO:0000256" key="3">
    <source>
        <dbReference type="PIRSR" id="PIRSR005384-1"/>
    </source>
</evidence>
<dbReference type="GO" id="GO:0004751">
    <property type="term" value="F:ribose-5-phosphate isomerase activity"/>
    <property type="evidence" value="ECO:0007669"/>
    <property type="project" value="UniProtKB-EC"/>
</dbReference>
<dbReference type="Pfam" id="PF02502">
    <property type="entry name" value="LacAB_rpiB"/>
    <property type="match status" value="1"/>
</dbReference>
<feature type="active site" description="Proton acceptor" evidence="3">
    <location>
        <position position="73"/>
    </location>
</feature>
<dbReference type="InterPro" id="IPR004785">
    <property type="entry name" value="RpiB"/>
</dbReference>
<dbReference type="InterPro" id="IPR036569">
    <property type="entry name" value="RpiB_LacA_LacB_sf"/>
</dbReference>
<comment type="caution">
    <text evidence="5">The sequence shown here is derived from an EMBL/GenBank/DDBJ whole genome shotgun (WGS) entry which is preliminary data.</text>
</comment>
<dbReference type="PANTHER" id="PTHR30345:SF0">
    <property type="entry name" value="DNA DAMAGE-REPAIR_TOLERATION PROTEIN DRT102"/>
    <property type="match status" value="1"/>
</dbReference>
<feature type="binding site" evidence="4">
    <location>
        <position position="107"/>
    </location>
    <ligand>
        <name>D-ribulose 5-phosphate</name>
        <dbReference type="ChEBI" id="CHEBI:58121"/>
    </ligand>
</feature>
<dbReference type="EC" id="5.3.1.6" evidence="5"/>
<feature type="binding site" evidence="4">
    <location>
        <position position="117"/>
    </location>
    <ligand>
        <name>D-ribulose 5-phosphate</name>
        <dbReference type="ChEBI" id="CHEBI:58121"/>
    </ligand>
</feature>
<name>A0A7Y0E2K3_9PROT</name>
<protein>
    <submittedName>
        <fullName evidence="5">Ribose 5-phosphate isomerase B</fullName>
        <ecNumber evidence="5">5.3.1.6</ecNumber>
    </submittedName>
</protein>
<sequence>MADSSTPSTTVALGCDHAGLDMKNALIPVLDDFGLTALDVGTYSTDSVDYPDFADRLAEALADGRATRGILVCGSGIGISIAANRHRHIRAALCHNSTEARLSRLHNDANVIALGARTIGPEVALECVRTFLTTDFEGGRHARRVGKLSPAATED</sequence>
<keyword evidence="6" id="KW-1185">Reference proteome</keyword>
<dbReference type="NCBIfam" id="TIGR00689">
    <property type="entry name" value="rpiB_lacA_lacB"/>
    <property type="match status" value="1"/>
</dbReference>
<gene>
    <name evidence="5" type="primary">rpiB</name>
    <name evidence="5" type="ORF">HH303_16035</name>
</gene>
<dbReference type="PANTHER" id="PTHR30345">
    <property type="entry name" value="RIBOSE-5-PHOSPHATE ISOMERASE B"/>
    <property type="match status" value="1"/>
</dbReference>
<organism evidence="5 6">
    <name type="scientific">Pacificispira spongiicola</name>
    <dbReference type="NCBI Taxonomy" id="2729598"/>
    <lineage>
        <taxon>Bacteria</taxon>
        <taxon>Pseudomonadati</taxon>
        <taxon>Pseudomonadota</taxon>
        <taxon>Alphaproteobacteria</taxon>
        <taxon>Rhodospirillales</taxon>
        <taxon>Rhodospirillaceae</taxon>
        <taxon>Pacificispira</taxon>
    </lineage>
</organism>
<keyword evidence="2 5" id="KW-0413">Isomerase</keyword>
<evidence type="ECO:0000313" key="5">
    <source>
        <dbReference type="EMBL" id="NMM46008.1"/>
    </source>
</evidence>
<evidence type="ECO:0000313" key="6">
    <source>
        <dbReference type="Proteomes" id="UP000539372"/>
    </source>
</evidence>
<dbReference type="InterPro" id="IPR003500">
    <property type="entry name" value="RpiB_LacA_LacB"/>
</dbReference>
<feature type="binding site" evidence="4">
    <location>
        <position position="140"/>
    </location>
    <ligand>
        <name>D-ribulose 5-phosphate</name>
        <dbReference type="ChEBI" id="CHEBI:58121"/>
    </ligand>
</feature>
<dbReference type="NCBIfam" id="TIGR01120">
    <property type="entry name" value="rpiB"/>
    <property type="match status" value="1"/>
</dbReference>
<reference evidence="5 6" key="1">
    <citation type="submission" date="2020-04" db="EMBL/GenBank/DDBJ databases">
        <title>Rhodospirillaceae bacterium KN72 isolated from deep sea.</title>
        <authorList>
            <person name="Zhang D.-C."/>
        </authorList>
    </citation>
    <scope>NUCLEOTIDE SEQUENCE [LARGE SCALE GENOMIC DNA]</scope>
    <source>
        <strain evidence="5 6">KN72</strain>
    </source>
</reference>
<evidence type="ECO:0000256" key="1">
    <source>
        <dbReference type="ARBA" id="ARBA00008754"/>
    </source>
</evidence>
<dbReference type="RefSeq" id="WP_169626406.1">
    <property type="nucleotide sequence ID" value="NZ_JABBNT010000005.1"/>
</dbReference>
<feature type="binding site" evidence="4">
    <location>
        <begin position="16"/>
        <end position="17"/>
    </location>
    <ligand>
        <name>D-ribulose 5-phosphate</name>
        <dbReference type="ChEBI" id="CHEBI:58121"/>
    </ligand>
</feature>
<evidence type="ECO:0000256" key="4">
    <source>
        <dbReference type="PIRSR" id="PIRSR005384-2"/>
    </source>
</evidence>
<dbReference type="EMBL" id="JABBNT010000005">
    <property type="protein sequence ID" value="NMM46008.1"/>
    <property type="molecule type" value="Genomic_DNA"/>
</dbReference>
<dbReference type="Gene3D" id="3.40.1400.10">
    <property type="entry name" value="Sugar-phosphate isomerase, RpiB/LacA/LacB"/>
    <property type="match status" value="1"/>
</dbReference>
<dbReference type="AlphaFoldDB" id="A0A7Y0E2K3"/>
<feature type="active site" description="Proton donor" evidence="3">
    <location>
        <position position="106"/>
    </location>
</feature>
<dbReference type="GO" id="GO:0005975">
    <property type="term" value="P:carbohydrate metabolic process"/>
    <property type="evidence" value="ECO:0007669"/>
    <property type="project" value="InterPro"/>
</dbReference>
<accession>A0A7Y0E2K3</accession>
<feature type="binding site" evidence="4">
    <location>
        <position position="144"/>
    </location>
    <ligand>
        <name>D-ribulose 5-phosphate</name>
        <dbReference type="ChEBI" id="CHEBI:58121"/>
    </ligand>
</feature>
<comment type="similarity">
    <text evidence="1">Belongs to the LacAB/RpiB family.</text>
</comment>
<evidence type="ECO:0000256" key="2">
    <source>
        <dbReference type="ARBA" id="ARBA00023235"/>
    </source>
</evidence>
<dbReference type="NCBIfam" id="NF004051">
    <property type="entry name" value="PRK05571.1"/>
    <property type="match status" value="1"/>
</dbReference>